<organism evidence="2 3">
    <name type="scientific">Streptomyces brasiliscabiei</name>
    <dbReference type="NCBI Taxonomy" id="2736302"/>
    <lineage>
        <taxon>Bacteria</taxon>
        <taxon>Bacillati</taxon>
        <taxon>Actinomycetota</taxon>
        <taxon>Actinomycetes</taxon>
        <taxon>Kitasatosporales</taxon>
        <taxon>Streptomycetaceae</taxon>
        <taxon>Streptomyces</taxon>
    </lineage>
</organism>
<feature type="region of interest" description="Disordered" evidence="1">
    <location>
        <begin position="78"/>
        <end position="113"/>
    </location>
</feature>
<dbReference type="EMBL" id="JBBAYM010000060">
    <property type="protein sequence ID" value="MEI5616654.1"/>
    <property type="molecule type" value="Genomic_DNA"/>
</dbReference>
<reference evidence="2 3" key="1">
    <citation type="submission" date="2024-03" db="EMBL/GenBank/DDBJ databases">
        <title>First Report of Pectobacterium brasiliscabiei causing potato scab in china.</title>
        <authorList>
            <person name="Handique U."/>
        </authorList>
    </citation>
    <scope>NUCLEOTIDE SEQUENCE [LARGE SCALE GENOMIC DNA]</scope>
    <source>
        <strain evidence="2 3">ZRIMU1503</strain>
    </source>
</reference>
<sequence length="113" mass="12392">MHGHVRSVSRDGPIAMIEVSVDRPDRTLIDRAHTNDDGSYSVGVSAGETVTVRFDTRHSLDNRDSRQPSPVTEVVADHAVTLDRRPAPEPSVTRSRATERTASCPRETSTART</sequence>
<name>A0ABU8GUJ5_9ACTN</name>
<keyword evidence="3" id="KW-1185">Reference proteome</keyword>
<feature type="region of interest" description="Disordered" evidence="1">
    <location>
        <begin position="1"/>
        <end position="44"/>
    </location>
</feature>
<evidence type="ECO:0000313" key="3">
    <source>
        <dbReference type="Proteomes" id="UP001365781"/>
    </source>
</evidence>
<evidence type="ECO:0000313" key="2">
    <source>
        <dbReference type="EMBL" id="MEI5616654.1"/>
    </source>
</evidence>
<feature type="compositionally biased region" description="Basic and acidic residues" evidence="1">
    <location>
        <begin position="20"/>
        <end position="36"/>
    </location>
</feature>
<protein>
    <recommendedName>
        <fullName evidence="4">Carboxypeptidase regulatory-like domain-containing protein</fullName>
    </recommendedName>
</protein>
<dbReference type="Proteomes" id="UP001365781">
    <property type="component" value="Unassembled WGS sequence"/>
</dbReference>
<accession>A0ABU8GUJ5</accession>
<evidence type="ECO:0000256" key="1">
    <source>
        <dbReference type="SAM" id="MobiDB-lite"/>
    </source>
</evidence>
<gene>
    <name evidence="2" type="ORF">WB403_46920</name>
</gene>
<comment type="caution">
    <text evidence="2">The sequence shown here is derived from an EMBL/GenBank/DDBJ whole genome shotgun (WGS) entry which is preliminary data.</text>
</comment>
<proteinExistence type="predicted"/>
<evidence type="ECO:0008006" key="4">
    <source>
        <dbReference type="Google" id="ProtNLM"/>
    </source>
</evidence>
<dbReference type="RefSeq" id="WP_336543388.1">
    <property type="nucleotide sequence ID" value="NZ_JBBAYL010000041.1"/>
</dbReference>